<accession>A0A6I4MFF3</accession>
<evidence type="ECO:0000256" key="2">
    <source>
        <dbReference type="ARBA" id="ARBA00023002"/>
    </source>
</evidence>
<dbReference type="EMBL" id="WBMS02000020">
    <property type="protein sequence ID" value="MWA03610.1"/>
    <property type="molecule type" value="Genomic_DNA"/>
</dbReference>
<dbReference type="Pfam" id="PF00441">
    <property type="entry name" value="Acyl-CoA_dh_1"/>
    <property type="match status" value="1"/>
</dbReference>
<evidence type="ECO:0000313" key="4">
    <source>
        <dbReference type="EMBL" id="MWA03610.1"/>
    </source>
</evidence>
<keyword evidence="1" id="KW-0285">Flavoprotein</keyword>
<dbReference type="AlphaFoldDB" id="A0A6I4MFF3"/>
<gene>
    <name evidence="4" type="ORF">F8568_025140</name>
</gene>
<dbReference type="Proteomes" id="UP000462055">
    <property type="component" value="Unassembled WGS sequence"/>
</dbReference>
<protein>
    <submittedName>
        <fullName evidence="4">Acyl-CoA dehydrogenase</fullName>
    </submittedName>
</protein>
<feature type="domain" description="Acyl-CoA dehydrogenase/oxidase C-terminal" evidence="3">
    <location>
        <begin position="167"/>
        <end position="273"/>
    </location>
</feature>
<dbReference type="Gene3D" id="1.20.140.10">
    <property type="entry name" value="Butyryl-CoA Dehydrogenase, subunit A, domain 3"/>
    <property type="match status" value="1"/>
</dbReference>
<evidence type="ECO:0000256" key="1">
    <source>
        <dbReference type="ARBA" id="ARBA00022630"/>
    </source>
</evidence>
<organism evidence="4 5">
    <name type="scientific">Actinomadura physcomitrii</name>
    <dbReference type="NCBI Taxonomy" id="2650748"/>
    <lineage>
        <taxon>Bacteria</taxon>
        <taxon>Bacillati</taxon>
        <taxon>Actinomycetota</taxon>
        <taxon>Actinomycetes</taxon>
        <taxon>Streptosporangiales</taxon>
        <taxon>Thermomonosporaceae</taxon>
        <taxon>Actinomadura</taxon>
    </lineage>
</organism>
<dbReference type="RefSeq" id="WP_151596146.1">
    <property type="nucleotide sequence ID" value="NZ_WBMS02000020.1"/>
</dbReference>
<evidence type="ECO:0000259" key="3">
    <source>
        <dbReference type="Pfam" id="PF00441"/>
    </source>
</evidence>
<dbReference type="GO" id="GO:0005737">
    <property type="term" value="C:cytoplasm"/>
    <property type="evidence" value="ECO:0007669"/>
    <property type="project" value="TreeGrafter"/>
</dbReference>
<dbReference type="PANTHER" id="PTHR48083:SF2">
    <property type="entry name" value="MEDIUM-CHAIN SPECIFIC ACYL-COA DEHYDROGENASE, MITOCHONDRIAL"/>
    <property type="match status" value="1"/>
</dbReference>
<reference evidence="4" key="1">
    <citation type="submission" date="2019-12" db="EMBL/GenBank/DDBJ databases">
        <title>Actinomadura physcomitrii sp. nov., a novel actinomycete isolated from moss [Physcomitrium sphaericum (Ludw) Fuernr].</title>
        <authorList>
            <person name="Zhuang X."/>
        </authorList>
    </citation>
    <scope>NUCLEOTIDE SEQUENCE [LARGE SCALE GENOMIC DNA]</scope>
    <source>
        <strain evidence="4">LD22</strain>
    </source>
</reference>
<proteinExistence type="predicted"/>
<keyword evidence="2" id="KW-0560">Oxidoreductase</keyword>
<dbReference type="InterPro" id="IPR050741">
    <property type="entry name" value="Acyl-CoA_dehydrogenase"/>
</dbReference>
<comment type="caution">
    <text evidence="4">The sequence shown here is derived from an EMBL/GenBank/DDBJ whole genome shotgun (WGS) entry which is preliminary data.</text>
</comment>
<dbReference type="GO" id="GO:0033539">
    <property type="term" value="P:fatty acid beta-oxidation using acyl-CoA dehydrogenase"/>
    <property type="evidence" value="ECO:0007669"/>
    <property type="project" value="TreeGrafter"/>
</dbReference>
<dbReference type="PANTHER" id="PTHR48083">
    <property type="entry name" value="MEDIUM-CHAIN SPECIFIC ACYL-COA DEHYDROGENASE, MITOCHONDRIAL-RELATED"/>
    <property type="match status" value="1"/>
</dbReference>
<dbReference type="InterPro" id="IPR009075">
    <property type="entry name" value="AcylCo_DH/oxidase_C"/>
</dbReference>
<dbReference type="GO" id="GO:0003995">
    <property type="term" value="F:acyl-CoA dehydrogenase activity"/>
    <property type="evidence" value="ECO:0007669"/>
    <property type="project" value="TreeGrafter"/>
</dbReference>
<dbReference type="InterPro" id="IPR036250">
    <property type="entry name" value="AcylCo_DH-like_C"/>
</dbReference>
<keyword evidence="5" id="KW-1185">Reference proteome</keyword>
<evidence type="ECO:0000313" key="5">
    <source>
        <dbReference type="Proteomes" id="UP000462055"/>
    </source>
</evidence>
<sequence length="308" mass="33047">MDTRLPDDAGQLADAATRRFRRLGGVDAARRAEADPATRETARKALDELGVFDLDVRADADQLLAGAVLCRAAGAVVLPWPLIPHLMRVSGRHLVLIDPGHVRVDHGAVGLSWLGANVTGSAWPLEAGPPDVAGRLGPFVTGAVLGEEQPGRIDSDDIARYLTLQSWTILGALESALAEVTGHVRTRHQFGRALSQFQAVRFTMADVTIAVRGLEQLAKLTIWRLGRGDADQRVADAMALRLHAAETAVTTLRASHQMYGALGFCDETDLSVLDRHLQPSLRYPLSAERLARALVPFAGSGALTSRIA</sequence>
<name>A0A6I4MFF3_9ACTN</name>
<dbReference type="SUPFAM" id="SSF47203">
    <property type="entry name" value="Acyl-CoA dehydrogenase C-terminal domain-like"/>
    <property type="match status" value="1"/>
</dbReference>